<feature type="region of interest" description="Disordered" evidence="18">
    <location>
        <begin position="188"/>
        <end position="214"/>
    </location>
</feature>
<keyword evidence="4" id="KW-0109">Calcium transport</keyword>
<evidence type="ECO:0000259" key="19">
    <source>
        <dbReference type="Pfam" id="PF04678"/>
    </source>
</evidence>
<feature type="compositionally biased region" description="Basic and acidic residues" evidence="18">
    <location>
        <begin position="551"/>
        <end position="595"/>
    </location>
</feature>
<evidence type="ECO:0000256" key="15">
    <source>
        <dbReference type="ARBA" id="ARBA00044966"/>
    </source>
</evidence>
<gene>
    <name evidence="20" type="ORF">IL334_003071</name>
</gene>
<keyword evidence="9" id="KW-1133">Transmembrane helix</keyword>
<comment type="function">
    <text evidence="17">Highly selective calcium channel localized to the inner mitochondrial membrane, which mediates calcium uptake into the mitochondrial matrix. Mitochondrial calcium homeostasis plays key roles in cellular physiology and regulates ATP production, cytoplasmic calcium signals and activation of cell death pathways. Sufficient to operate as a pore-forming channel without the need of calcium-sensor or auxiliary subunit.</text>
</comment>
<keyword evidence="7" id="KW-0999">Mitochondrion inner membrane</keyword>
<feature type="region of interest" description="Disordered" evidence="18">
    <location>
        <begin position="109"/>
        <end position="132"/>
    </location>
</feature>
<accession>A0ABZ1CX35</accession>
<evidence type="ECO:0000256" key="14">
    <source>
        <dbReference type="ARBA" id="ARBA00036634"/>
    </source>
</evidence>
<evidence type="ECO:0000256" key="5">
    <source>
        <dbReference type="ARBA" id="ARBA00022673"/>
    </source>
</evidence>
<proteinExistence type="inferred from homology"/>
<organism evidence="20 21">
    <name type="scientific">Kwoniella shivajii</name>
    <dbReference type="NCBI Taxonomy" id="564305"/>
    <lineage>
        <taxon>Eukaryota</taxon>
        <taxon>Fungi</taxon>
        <taxon>Dikarya</taxon>
        <taxon>Basidiomycota</taxon>
        <taxon>Agaricomycotina</taxon>
        <taxon>Tremellomycetes</taxon>
        <taxon>Tremellales</taxon>
        <taxon>Cryptococcaceae</taxon>
        <taxon>Kwoniella</taxon>
    </lineage>
</organism>
<feature type="domain" description="Calcium uniporter protein C-terminal" evidence="19">
    <location>
        <begin position="296"/>
        <end position="423"/>
    </location>
</feature>
<evidence type="ECO:0000256" key="13">
    <source>
        <dbReference type="ARBA" id="ARBA00023303"/>
    </source>
</evidence>
<evidence type="ECO:0000256" key="8">
    <source>
        <dbReference type="ARBA" id="ARBA00022837"/>
    </source>
</evidence>
<keyword evidence="11" id="KW-0496">Mitochondrion</keyword>
<reference evidence="20 21" key="1">
    <citation type="submission" date="2024-01" db="EMBL/GenBank/DDBJ databases">
        <title>Comparative genomics of Cryptococcus and Kwoniella reveals pathogenesis evolution and contrasting modes of karyotype evolution via chromosome fusion or intercentromeric recombination.</title>
        <authorList>
            <person name="Coelho M.A."/>
            <person name="David-Palma M."/>
            <person name="Shea T."/>
            <person name="Bowers K."/>
            <person name="McGinley-Smith S."/>
            <person name="Mohammad A.W."/>
            <person name="Gnirke A."/>
            <person name="Yurkov A.M."/>
            <person name="Nowrousian M."/>
            <person name="Sun S."/>
            <person name="Cuomo C.A."/>
            <person name="Heitman J."/>
        </authorList>
    </citation>
    <scope>NUCLEOTIDE SEQUENCE [LARGE SCALE GENOMIC DNA]</scope>
    <source>
        <strain evidence="20">CBS 11374</strain>
    </source>
</reference>
<feature type="compositionally biased region" description="Basic and acidic residues" evidence="18">
    <location>
        <begin position="518"/>
        <end position="528"/>
    </location>
</feature>
<dbReference type="RefSeq" id="XP_062790858.1">
    <property type="nucleotide sequence ID" value="XM_062934807.1"/>
</dbReference>
<evidence type="ECO:0000256" key="4">
    <source>
        <dbReference type="ARBA" id="ARBA00022568"/>
    </source>
</evidence>
<evidence type="ECO:0000256" key="18">
    <source>
        <dbReference type="SAM" id="MobiDB-lite"/>
    </source>
</evidence>
<keyword evidence="6" id="KW-0812">Transmembrane</keyword>
<evidence type="ECO:0000256" key="10">
    <source>
        <dbReference type="ARBA" id="ARBA00023065"/>
    </source>
</evidence>
<feature type="compositionally biased region" description="Basic and acidic residues" evidence="18">
    <location>
        <begin position="490"/>
        <end position="507"/>
    </location>
</feature>
<dbReference type="Proteomes" id="UP001329825">
    <property type="component" value="Chromosome 4"/>
</dbReference>
<evidence type="ECO:0000256" key="17">
    <source>
        <dbReference type="ARBA" id="ARBA00045938"/>
    </source>
</evidence>
<dbReference type="PANTHER" id="PTHR13462:SF10">
    <property type="entry name" value="CALCIUM UNIPORTER PROTEIN, MITOCHONDRIAL"/>
    <property type="match status" value="1"/>
</dbReference>
<keyword evidence="5" id="KW-0107">Calcium channel</keyword>
<evidence type="ECO:0000256" key="2">
    <source>
        <dbReference type="ARBA" id="ARBA00005653"/>
    </source>
</evidence>
<evidence type="ECO:0000256" key="1">
    <source>
        <dbReference type="ARBA" id="ARBA00004448"/>
    </source>
</evidence>
<feature type="region of interest" description="Disordered" evidence="18">
    <location>
        <begin position="261"/>
        <end position="282"/>
    </location>
</feature>
<evidence type="ECO:0000313" key="20">
    <source>
        <dbReference type="EMBL" id="WRT66118.1"/>
    </source>
</evidence>
<name>A0ABZ1CX35_9TREE</name>
<keyword evidence="8" id="KW-0106">Calcium</keyword>
<keyword evidence="13" id="KW-0407">Ion channel</keyword>
<evidence type="ECO:0000256" key="6">
    <source>
        <dbReference type="ARBA" id="ARBA00022692"/>
    </source>
</evidence>
<comment type="subcellular location">
    <subcellularLocation>
        <location evidence="1">Mitochondrion inner membrane</location>
        <topology evidence="1">Multi-pass membrane protein</topology>
    </subcellularLocation>
</comment>
<keyword evidence="10" id="KW-0406">Ion transport</keyword>
<dbReference type="EMBL" id="CP141884">
    <property type="protein sequence ID" value="WRT66118.1"/>
    <property type="molecule type" value="Genomic_DNA"/>
</dbReference>
<dbReference type="Pfam" id="PF04678">
    <property type="entry name" value="MCU"/>
    <property type="match status" value="1"/>
</dbReference>
<keyword evidence="21" id="KW-1185">Reference proteome</keyword>
<feature type="compositionally biased region" description="Low complexity" evidence="18">
    <location>
        <begin position="263"/>
        <end position="276"/>
    </location>
</feature>
<evidence type="ECO:0000256" key="3">
    <source>
        <dbReference type="ARBA" id="ARBA00022448"/>
    </source>
</evidence>
<evidence type="ECO:0000256" key="16">
    <source>
        <dbReference type="ARBA" id="ARBA00044981"/>
    </source>
</evidence>
<dbReference type="InterPro" id="IPR039055">
    <property type="entry name" value="MCU_fam"/>
</dbReference>
<comment type="similarity">
    <text evidence="2">Belongs to the MCU (TC 1.A.77) family.</text>
</comment>
<dbReference type="GeneID" id="87955202"/>
<evidence type="ECO:0000256" key="11">
    <source>
        <dbReference type="ARBA" id="ARBA00023128"/>
    </source>
</evidence>
<feature type="compositionally biased region" description="Acidic residues" evidence="18">
    <location>
        <begin position="508"/>
        <end position="517"/>
    </location>
</feature>
<evidence type="ECO:0000313" key="21">
    <source>
        <dbReference type="Proteomes" id="UP001329825"/>
    </source>
</evidence>
<comment type="subunit">
    <text evidence="15">Homotetramer, assembles in a dimer or dimers configuration with two interfaces.</text>
</comment>
<evidence type="ECO:0000256" key="12">
    <source>
        <dbReference type="ARBA" id="ARBA00023136"/>
    </source>
</evidence>
<sequence>MTPRLTTLLTRNIPTCRLPTSLPFGRSIHTSRRCFKGSASSPQVEGATDVSHASFISTASSKSNFNPLQTPTAGQEINSSTTLQLDINKWQGKLSPTSSHLFKLLIPLPKSSSSPSSSSKTNTNTNSNTNGKVEPIQTAFLLHPSQPLSHLSRLITGSLPRSYNDSEITYLAVTGEAKDIDTHLRNAEEENENPEQVVQEHQGKKQQEQQEGGPFLEERKANKGRWQEVSWSQSTDLSDFIKQSCLNERFKIVISPFNEPNESSISSGSSSGDNSDANVTKKISSDKQELTIEVMIPSFASRTHYIRRRLMTLTKELDRMTKQKKKIDLKAHKGAQRLAVVALSGGVVYWGTVIRYTFFTDAGWDLMEPVTWATGFAALLSSAAFLIYHNREVSYSSLLDLSISARQRKLYDQAGLDIERWTEMVAEAKTLRKEISRIASDYDIEWRGELDNLAEEASKSIQSRRDEVDHPSSTVSASASPSTVSSRSVTNKEKEEEEGSHKDKKEEEKDDQEEQEEKEEKLDIDKTISEASELAEQSENSKSKQHSAARKSNDNDDDDHHKGNGDRGSKARKGEEKESDSEARGRKKAKELIDT</sequence>
<feature type="compositionally biased region" description="Low complexity" evidence="18">
    <location>
        <begin position="109"/>
        <end position="130"/>
    </location>
</feature>
<evidence type="ECO:0000256" key="7">
    <source>
        <dbReference type="ARBA" id="ARBA00022792"/>
    </source>
</evidence>
<comment type="catalytic activity">
    <reaction evidence="14">
        <text>Ca(2+)(in) = Ca(2+)(out)</text>
        <dbReference type="Rhea" id="RHEA:29671"/>
        <dbReference type="ChEBI" id="CHEBI:29108"/>
    </reaction>
</comment>
<dbReference type="InterPro" id="IPR006769">
    <property type="entry name" value="MCU_C"/>
</dbReference>
<evidence type="ECO:0000256" key="9">
    <source>
        <dbReference type="ARBA" id="ARBA00022989"/>
    </source>
</evidence>
<keyword evidence="3" id="KW-0813">Transport</keyword>
<feature type="compositionally biased region" description="Low complexity" evidence="18">
    <location>
        <begin position="471"/>
        <end position="489"/>
    </location>
</feature>
<keyword evidence="12" id="KW-0472">Membrane</keyword>
<dbReference type="PANTHER" id="PTHR13462">
    <property type="entry name" value="CALCIUM UNIPORTER PROTEIN, MITOCHONDRIAL"/>
    <property type="match status" value="1"/>
</dbReference>
<protein>
    <recommendedName>
        <fullName evidence="16">Calcium uniporter protein, mitochondrial</fullName>
    </recommendedName>
</protein>
<feature type="region of interest" description="Disordered" evidence="18">
    <location>
        <begin position="457"/>
        <end position="595"/>
    </location>
</feature>